<dbReference type="EMBL" id="FNST01000002">
    <property type="protein sequence ID" value="SEB67665.1"/>
    <property type="molecule type" value="Genomic_DNA"/>
</dbReference>
<dbReference type="AlphaFoldDB" id="A0A1H4LBG9"/>
<evidence type="ECO:0000256" key="1">
    <source>
        <dbReference type="SAM" id="MobiDB-lite"/>
    </source>
</evidence>
<name>A0A1H4LBG9_STRMJ</name>
<keyword evidence="3" id="KW-1185">Reference proteome</keyword>
<accession>A0A1H4LBG9</accession>
<evidence type="ECO:0000313" key="3">
    <source>
        <dbReference type="Proteomes" id="UP000198609"/>
    </source>
</evidence>
<sequence length="54" mass="5331">MARAKGAREARSAEAGAKGAREARSAARRAKGATADVAHEAADHARGDAAATGT</sequence>
<feature type="region of interest" description="Disordered" evidence="1">
    <location>
        <begin position="1"/>
        <end position="54"/>
    </location>
</feature>
<reference evidence="3" key="1">
    <citation type="submission" date="2016-10" db="EMBL/GenBank/DDBJ databases">
        <authorList>
            <person name="Varghese N."/>
            <person name="Submissions S."/>
        </authorList>
    </citation>
    <scope>NUCLEOTIDE SEQUENCE [LARGE SCALE GENOMIC DNA]</scope>
    <source>
        <strain evidence="3">DSM 40318</strain>
    </source>
</reference>
<gene>
    <name evidence="2" type="ORF">SAMN04490356_1227</name>
</gene>
<dbReference type="Proteomes" id="UP000198609">
    <property type="component" value="Unassembled WGS sequence"/>
</dbReference>
<feature type="compositionally biased region" description="Basic and acidic residues" evidence="1">
    <location>
        <begin position="1"/>
        <end position="12"/>
    </location>
</feature>
<feature type="compositionally biased region" description="Basic and acidic residues" evidence="1">
    <location>
        <begin position="37"/>
        <end position="47"/>
    </location>
</feature>
<protein>
    <submittedName>
        <fullName evidence="2">Uncharacterized protein</fullName>
    </submittedName>
</protein>
<proteinExistence type="predicted"/>
<evidence type="ECO:0000313" key="2">
    <source>
        <dbReference type="EMBL" id="SEB67665.1"/>
    </source>
</evidence>
<organism evidence="2 3">
    <name type="scientific">Streptomyces melanosporofaciens</name>
    <dbReference type="NCBI Taxonomy" id="67327"/>
    <lineage>
        <taxon>Bacteria</taxon>
        <taxon>Bacillati</taxon>
        <taxon>Actinomycetota</taxon>
        <taxon>Actinomycetes</taxon>
        <taxon>Kitasatosporales</taxon>
        <taxon>Streptomycetaceae</taxon>
        <taxon>Streptomyces</taxon>
        <taxon>Streptomyces violaceusniger group</taxon>
    </lineage>
</organism>